<protein>
    <submittedName>
        <fullName evidence="2">Uncharacterized protein</fullName>
    </submittedName>
</protein>
<name>A0AAV6I169_9ERIC</name>
<keyword evidence="3" id="KW-1185">Reference proteome</keyword>
<dbReference type="Proteomes" id="UP000823749">
    <property type="component" value="Chromosome 12"/>
</dbReference>
<dbReference type="AlphaFoldDB" id="A0AAV6I169"/>
<accession>A0AAV6I169</accession>
<reference evidence="2" key="1">
    <citation type="submission" date="2020-08" db="EMBL/GenBank/DDBJ databases">
        <title>Plant Genome Project.</title>
        <authorList>
            <person name="Zhang R.-G."/>
        </authorList>
    </citation>
    <scope>NUCLEOTIDE SEQUENCE</scope>
    <source>
        <strain evidence="2">WSP0</strain>
        <tissue evidence="2">Leaf</tissue>
    </source>
</reference>
<dbReference type="GO" id="GO:0015031">
    <property type="term" value="P:protein transport"/>
    <property type="evidence" value="ECO:0007669"/>
    <property type="project" value="InterPro"/>
</dbReference>
<feature type="compositionally biased region" description="Basic and acidic residues" evidence="1">
    <location>
        <begin position="208"/>
        <end position="218"/>
    </location>
</feature>
<evidence type="ECO:0000313" key="3">
    <source>
        <dbReference type="Proteomes" id="UP000823749"/>
    </source>
</evidence>
<dbReference type="PANTHER" id="PTHR12161:SF16">
    <property type="entry name" value="REGULATOR OF VPS4 ACTIVITY IN THE MVB PATHWAY PROTEIN"/>
    <property type="match status" value="1"/>
</dbReference>
<sequence>MVDEEWEEHGIHVFAICVDVNVDDTEELSTRPPSLENRLSVLKEIASEKNIVLQNEEESSAATEEKFKTEQKQNHPESTAISGGSEHRNGFRNLQNEIESMEGLLVSLKGTRKYKDVTDAAEDAFKSAAYAAAAARAAVELSRSESHDPADHNSSGLVTDEKILKKFKIQNTEENNLRRTKDQNNVIGFGKVHPIQRYHSDSEDEIHGDEKDEETKEGRIVAHSRPLEGIVCYASDDETRNERGGEQVSRIHELGFDIKHRLNINEGLGSVKFHTNQDEDLSEKDSTLSRSQKWFPLRSQAGLETESAFENAKADSSEGSRVQSLYQLNAGRRPVSVRTRRAQGC</sequence>
<comment type="caution">
    <text evidence="2">The sequence shown here is derived from an EMBL/GenBank/DDBJ whole genome shotgun (WGS) entry which is preliminary data.</text>
</comment>
<evidence type="ECO:0000256" key="1">
    <source>
        <dbReference type="SAM" id="MobiDB-lite"/>
    </source>
</evidence>
<dbReference type="InterPro" id="IPR005061">
    <property type="entry name" value="Ist1"/>
</dbReference>
<feature type="region of interest" description="Disordered" evidence="1">
    <location>
        <begin position="198"/>
        <end position="218"/>
    </location>
</feature>
<gene>
    <name evidence="2" type="ORF">RHGRI_033908</name>
</gene>
<feature type="compositionally biased region" description="Basic and acidic residues" evidence="1">
    <location>
        <begin position="63"/>
        <end position="75"/>
    </location>
</feature>
<organism evidence="2 3">
    <name type="scientific">Rhododendron griersonianum</name>
    <dbReference type="NCBI Taxonomy" id="479676"/>
    <lineage>
        <taxon>Eukaryota</taxon>
        <taxon>Viridiplantae</taxon>
        <taxon>Streptophyta</taxon>
        <taxon>Embryophyta</taxon>
        <taxon>Tracheophyta</taxon>
        <taxon>Spermatophyta</taxon>
        <taxon>Magnoliopsida</taxon>
        <taxon>eudicotyledons</taxon>
        <taxon>Gunneridae</taxon>
        <taxon>Pentapetalae</taxon>
        <taxon>asterids</taxon>
        <taxon>Ericales</taxon>
        <taxon>Ericaceae</taxon>
        <taxon>Ericoideae</taxon>
        <taxon>Rhodoreae</taxon>
        <taxon>Rhododendron</taxon>
    </lineage>
</organism>
<feature type="region of interest" description="Disordered" evidence="1">
    <location>
        <begin position="53"/>
        <end position="89"/>
    </location>
</feature>
<evidence type="ECO:0000313" key="2">
    <source>
        <dbReference type="EMBL" id="KAG5521500.1"/>
    </source>
</evidence>
<dbReference type="PANTHER" id="PTHR12161">
    <property type="entry name" value="IST1 FAMILY MEMBER"/>
    <property type="match status" value="1"/>
</dbReference>
<dbReference type="EMBL" id="JACTNZ010000012">
    <property type="protein sequence ID" value="KAG5521500.1"/>
    <property type="molecule type" value="Genomic_DNA"/>
</dbReference>
<proteinExistence type="predicted"/>